<evidence type="ECO:0008006" key="4">
    <source>
        <dbReference type="Google" id="ProtNLM"/>
    </source>
</evidence>
<evidence type="ECO:0000313" key="2">
    <source>
        <dbReference type="EMBL" id="GMT17726.1"/>
    </source>
</evidence>
<keyword evidence="1" id="KW-0812">Transmembrane</keyword>
<feature type="non-terminal residue" evidence="2">
    <location>
        <position position="157"/>
    </location>
</feature>
<dbReference type="Proteomes" id="UP001432322">
    <property type="component" value="Unassembled WGS sequence"/>
</dbReference>
<proteinExistence type="predicted"/>
<keyword evidence="1" id="KW-0472">Membrane</keyword>
<dbReference type="EMBL" id="BTSY01000003">
    <property type="protein sequence ID" value="GMT17726.1"/>
    <property type="molecule type" value="Genomic_DNA"/>
</dbReference>
<protein>
    <recommendedName>
        <fullName evidence="4">G protein-coupled receptor</fullName>
    </recommendedName>
</protein>
<feature type="non-terminal residue" evidence="2">
    <location>
        <position position="1"/>
    </location>
</feature>
<reference evidence="2" key="1">
    <citation type="submission" date="2023-10" db="EMBL/GenBank/DDBJ databases">
        <title>Genome assembly of Pristionchus species.</title>
        <authorList>
            <person name="Yoshida K."/>
            <person name="Sommer R.J."/>
        </authorList>
    </citation>
    <scope>NUCLEOTIDE SEQUENCE</scope>
    <source>
        <strain evidence="2">RS5133</strain>
    </source>
</reference>
<keyword evidence="1" id="KW-1133">Transmembrane helix</keyword>
<keyword evidence="3" id="KW-1185">Reference proteome</keyword>
<accession>A0AAV5VED0</accession>
<name>A0AAV5VED0_9BILA</name>
<dbReference type="AlphaFoldDB" id="A0AAV5VED0"/>
<evidence type="ECO:0000313" key="3">
    <source>
        <dbReference type="Proteomes" id="UP001432322"/>
    </source>
</evidence>
<feature type="transmembrane region" description="Helical" evidence="1">
    <location>
        <begin position="15"/>
        <end position="36"/>
    </location>
</feature>
<comment type="caution">
    <text evidence="2">The sequence shown here is derived from an EMBL/GenBank/DDBJ whole genome shotgun (WGS) entry which is preliminary data.</text>
</comment>
<evidence type="ECO:0000256" key="1">
    <source>
        <dbReference type="SAM" id="Phobius"/>
    </source>
</evidence>
<gene>
    <name evidence="2" type="ORF">PFISCL1PPCAC_9023</name>
</gene>
<organism evidence="2 3">
    <name type="scientific">Pristionchus fissidentatus</name>
    <dbReference type="NCBI Taxonomy" id="1538716"/>
    <lineage>
        <taxon>Eukaryota</taxon>
        <taxon>Metazoa</taxon>
        <taxon>Ecdysozoa</taxon>
        <taxon>Nematoda</taxon>
        <taxon>Chromadorea</taxon>
        <taxon>Rhabditida</taxon>
        <taxon>Rhabditina</taxon>
        <taxon>Diplogasteromorpha</taxon>
        <taxon>Diplogasteroidea</taxon>
        <taxon>Neodiplogasteridae</taxon>
        <taxon>Pristionchus</taxon>
    </lineage>
</organism>
<sequence>TTITDFFISFQAHNYYNIICNVVIIFPLALLLVAFLHNVQDDKIHLIGCSVDILFRNVEFRDASAPRFDAAVVSNAQIWFNLGELASCSAQPEFSQMIGVHVSKMIIRIHRWKISLHQLHLQIALSVLVARQGSRHRDALKLSDGRLAQYGVNYNEK</sequence>